<comment type="caution">
    <text evidence="1">The sequence shown here is derived from an EMBL/GenBank/DDBJ whole genome shotgun (WGS) entry which is preliminary data.</text>
</comment>
<accession>A0A507QY62</accession>
<evidence type="ECO:0000313" key="2">
    <source>
        <dbReference type="Proteomes" id="UP000319663"/>
    </source>
</evidence>
<sequence length="127" mass="13825">MDWEAKGDVPREEALRYAQSGIPFNDVPDAYRPSYIPKLAGIPYERIGVFHLLVSMDELARVEGSVTIALGGASVIGVPQSFTMGQRSKKLNGLQGSSLADQLLFEGDRAQRGLGYGQHQDDGKEIC</sequence>
<gene>
    <name evidence="1" type="ORF">MPDQ_005742</name>
</gene>
<dbReference type="GO" id="GO:0016627">
    <property type="term" value="F:oxidoreductase activity, acting on the CH-CH group of donors"/>
    <property type="evidence" value="ECO:0007669"/>
    <property type="project" value="InterPro"/>
</dbReference>
<name>A0A507QY62_MONPU</name>
<evidence type="ECO:0000313" key="1">
    <source>
        <dbReference type="EMBL" id="TQB73540.1"/>
    </source>
</evidence>
<reference evidence="1 2" key="1">
    <citation type="submission" date="2019-06" db="EMBL/GenBank/DDBJ databases">
        <title>Wine fermentation using esterase from Monascus purpureus.</title>
        <authorList>
            <person name="Geng C."/>
            <person name="Zhang Y."/>
        </authorList>
    </citation>
    <scope>NUCLEOTIDE SEQUENCE [LARGE SCALE GENOMIC DNA]</scope>
    <source>
        <strain evidence="1">HQ1</strain>
    </source>
</reference>
<dbReference type="Gene3D" id="1.10.540.10">
    <property type="entry name" value="Acyl-CoA dehydrogenase/oxidase, N-terminal domain"/>
    <property type="match status" value="1"/>
</dbReference>
<keyword evidence="2" id="KW-1185">Reference proteome</keyword>
<dbReference type="EMBL" id="VIFY01000042">
    <property type="protein sequence ID" value="TQB73540.1"/>
    <property type="molecule type" value="Genomic_DNA"/>
</dbReference>
<dbReference type="OrthoDB" id="10254877at2759"/>
<dbReference type="InterPro" id="IPR037069">
    <property type="entry name" value="AcylCoA_DH/ox_N_sf"/>
</dbReference>
<dbReference type="Proteomes" id="UP000319663">
    <property type="component" value="Unassembled WGS sequence"/>
</dbReference>
<proteinExistence type="predicted"/>
<protein>
    <submittedName>
        <fullName evidence="1">Uncharacterized protein</fullName>
    </submittedName>
</protein>
<dbReference type="AlphaFoldDB" id="A0A507QY62"/>
<dbReference type="STRING" id="5098.A0A507QY62"/>
<dbReference type="GO" id="GO:0050660">
    <property type="term" value="F:flavin adenine dinucleotide binding"/>
    <property type="evidence" value="ECO:0007669"/>
    <property type="project" value="InterPro"/>
</dbReference>
<organism evidence="1 2">
    <name type="scientific">Monascus purpureus</name>
    <name type="common">Red mold</name>
    <name type="synonym">Monascus anka</name>
    <dbReference type="NCBI Taxonomy" id="5098"/>
    <lineage>
        <taxon>Eukaryota</taxon>
        <taxon>Fungi</taxon>
        <taxon>Dikarya</taxon>
        <taxon>Ascomycota</taxon>
        <taxon>Pezizomycotina</taxon>
        <taxon>Eurotiomycetes</taxon>
        <taxon>Eurotiomycetidae</taxon>
        <taxon>Eurotiales</taxon>
        <taxon>Aspergillaceae</taxon>
        <taxon>Monascus</taxon>
    </lineage>
</organism>